<dbReference type="GO" id="GO:0020037">
    <property type="term" value="F:heme binding"/>
    <property type="evidence" value="ECO:0007669"/>
    <property type="project" value="TreeGrafter"/>
</dbReference>
<dbReference type="GO" id="GO:0043546">
    <property type="term" value="F:molybdopterin cofactor binding"/>
    <property type="evidence" value="ECO:0007669"/>
    <property type="project" value="InterPro"/>
</dbReference>
<dbReference type="PROSITE" id="PS00559">
    <property type="entry name" value="MOLYBDOPTERIN_EUK"/>
    <property type="match status" value="1"/>
</dbReference>
<evidence type="ECO:0000256" key="1">
    <source>
        <dbReference type="ARBA" id="ARBA00001924"/>
    </source>
</evidence>
<comment type="pathway">
    <text evidence="5">Energy metabolism; sulfur metabolism.</text>
</comment>
<dbReference type="SUPFAM" id="SSF56524">
    <property type="entry name" value="Oxidoreductase molybdopterin-binding domain"/>
    <property type="match status" value="1"/>
</dbReference>
<dbReference type="PRINTS" id="PR00407">
    <property type="entry name" value="EUMOPTERIN"/>
</dbReference>
<evidence type="ECO:0000256" key="8">
    <source>
        <dbReference type="ARBA" id="ARBA00022505"/>
    </source>
</evidence>
<dbReference type="SMART" id="SM01117">
    <property type="entry name" value="Cyt-b5"/>
    <property type="match status" value="1"/>
</dbReference>
<evidence type="ECO:0000313" key="15">
    <source>
        <dbReference type="Proteomes" id="UP000025227"/>
    </source>
</evidence>
<evidence type="ECO:0000256" key="5">
    <source>
        <dbReference type="ARBA" id="ARBA00004971"/>
    </source>
</evidence>
<proteinExistence type="predicted"/>
<evidence type="ECO:0000256" key="6">
    <source>
        <dbReference type="ARBA" id="ARBA00011738"/>
    </source>
</evidence>
<dbReference type="PROSITE" id="PS50255">
    <property type="entry name" value="CYTOCHROME_B5_2"/>
    <property type="match status" value="1"/>
</dbReference>
<dbReference type="FunFam" id="3.10.120.10:FF:000007">
    <property type="entry name" value="Sulfite oxidase, mitochondrial"/>
    <property type="match status" value="1"/>
</dbReference>
<keyword evidence="12" id="KW-0408">Iron</keyword>
<dbReference type="InterPro" id="IPR005066">
    <property type="entry name" value="MoCF_OxRdtse_dimer"/>
</dbReference>
<dbReference type="InterPro" id="IPR036400">
    <property type="entry name" value="Cyt_B5-like_heme/steroid_sf"/>
</dbReference>
<comment type="subcellular location">
    <subcellularLocation>
        <location evidence="3">Mitochondrion intermembrane space</location>
    </subcellularLocation>
</comment>
<dbReference type="Gene3D" id="3.10.120.10">
    <property type="entry name" value="Cytochrome b5-like heme/steroid binding domain"/>
    <property type="match status" value="1"/>
</dbReference>
<dbReference type="AlphaFoldDB" id="A0A7I4YPZ4"/>
<dbReference type="OrthoDB" id="10051395at2759"/>
<dbReference type="Proteomes" id="UP000025227">
    <property type="component" value="Unplaced"/>
</dbReference>
<dbReference type="PANTHER" id="PTHR19372">
    <property type="entry name" value="SULFITE REDUCTASE"/>
    <property type="match status" value="1"/>
</dbReference>
<dbReference type="CDD" id="cd02111">
    <property type="entry name" value="eukary_SO_Moco"/>
    <property type="match status" value="1"/>
</dbReference>
<dbReference type="InterPro" id="IPR022407">
    <property type="entry name" value="OxRdtase_Mopterin_BS"/>
</dbReference>
<sequence>MLSRLYREGIKVASRPAKSLNVIKRDYSWTGRSQEGARAWTAAGSIAVIASTCALGYLATDLLEPRVAYAEAPSSAKEFSPPERKDLPIFKKEEVKKHGKDSKTIWVTYKSGVYDITEFQKLHPGGDKILLAAGSAVDPYWSLYAQHQTKEVMEILEDYRIGSLDPKDVEAAKAVDASDPFRNDPERHPALIVNQQRPFNAEAPGELIMDYFRTPNELFFVRHHMPVPQVPKIDPKEHRLTVEGVGVKRPINLSVDELKNNYRPVSITSAIQCAGNRRADMNKYKKTQGLAWNGTAISNAQWTGVRLRDLLILAGVDPNDSKIKHVHLEGADSDSTGQSYGASIPFEKAMSPEVIIAYSMNGEDIPRDHGAPLRCIVPGVVGARQVKWLKTVRLSDVESPSHWQQKDYKAFPPNVGPGDELDWKSVPAIQDYPVQSAFCIPAPNTKVKRDSETVDVAGYAWSGGGRGIIRVEVSGDGGKTWQSAELEQDPEQDLDHMWAWTLFRANIKIPEGVEKMELVVKATDRAHNTQPEGASGIWNVRGLIHNAWHRVTVQIVD</sequence>
<dbReference type="PANTHER" id="PTHR19372:SF7">
    <property type="entry name" value="SULFITE OXIDASE, MITOCHONDRIAL"/>
    <property type="match status" value="1"/>
</dbReference>
<keyword evidence="11" id="KW-0560">Oxidoreductase</keyword>
<dbReference type="Pfam" id="PF03404">
    <property type="entry name" value="Mo-co_dimer"/>
    <property type="match status" value="1"/>
</dbReference>
<evidence type="ECO:0000256" key="11">
    <source>
        <dbReference type="ARBA" id="ARBA00023002"/>
    </source>
</evidence>
<dbReference type="InterPro" id="IPR036374">
    <property type="entry name" value="OxRdtase_Mopterin-bd_sf"/>
</dbReference>
<comment type="subunit">
    <text evidence="6">Homodimer.</text>
</comment>
<dbReference type="Gene3D" id="3.90.420.10">
    <property type="entry name" value="Oxidoreductase, molybdopterin-binding domain"/>
    <property type="match status" value="1"/>
</dbReference>
<protein>
    <recommendedName>
        <fullName evidence="7">sulfite oxidase</fullName>
        <ecNumber evidence="7">1.8.3.1</ecNumber>
    </recommendedName>
</protein>
<keyword evidence="10" id="KW-0479">Metal-binding</keyword>
<dbReference type="FunFam" id="3.90.420.10:FF:000002">
    <property type="entry name" value="sulfite oxidase, mitochondrial"/>
    <property type="match status" value="1"/>
</dbReference>
<dbReference type="UniPathway" id="UPA00096"/>
<dbReference type="InterPro" id="IPR008335">
    <property type="entry name" value="Mopterin_OxRdtase_euk"/>
</dbReference>
<dbReference type="Pfam" id="PF00174">
    <property type="entry name" value="Oxidored_molyb"/>
    <property type="match status" value="1"/>
</dbReference>
<dbReference type="OMA" id="TWHVAEL"/>
<reference evidence="16" key="1">
    <citation type="submission" date="2020-12" db="UniProtKB">
        <authorList>
            <consortium name="WormBaseParasite"/>
        </authorList>
    </citation>
    <scope>IDENTIFICATION</scope>
    <source>
        <strain evidence="16">MHco3</strain>
    </source>
</reference>
<dbReference type="GO" id="GO:0030151">
    <property type="term" value="F:molybdenum ion binding"/>
    <property type="evidence" value="ECO:0007669"/>
    <property type="project" value="InterPro"/>
</dbReference>
<dbReference type="Gene3D" id="2.60.40.650">
    <property type="match status" value="1"/>
</dbReference>
<comment type="pathway">
    <text evidence="4">Sulfur metabolism.</text>
</comment>
<evidence type="ECO:0000256" key="2">
    <source>
        <dbReference type="ARBA" id="ARBA00001970"/>
    </source>
</evidence>
<accession>A0A7I4YPZ4</accession>
<dbReference type="InterPro" id="IPR014756">
    <property type="entry name" value="Ig_E-set"/>
</dbReference>
<keyword evidence="15" id="KW-1185">Reference proteome</keyword>
<evidence type="ECO:0000313" key="16">
    <source>
        <dbReference type="WBParaSite" id="HCON_00119160-00001"/>
    </source>
</evidence>
<organism evidence="15 16">
    <name type="scientific">Haemonchus contortus</name>
    <name type="common">Barber pole worm</name>
    <dbReference type="NCBI Taxonomy" id="6289"/>
    <lineage>
        <taxon>Eukaryota</taxon>
        <taxon>Metazoa</taxon>
        <taxon>Ecdysozoa</taxon>
        <taxon>Nematoda</taxon>
        <taxon>Chromadorea</taxon>
        <taxon>Rhabditida</taxon>
        <taxon>Rhabditina</taxon>
        <taxon>Rhabditomorpha</taxon>
        <taxon>Strongyloidea</taxon>
        <taxon>Trichostrongylidae</taxon>
        <taxon>Haemonchus</taxon>
    </lineage>
</organism>
<keyword evidence="8" id="KW-0500">Molybdenum</keyword>
<keyword evidence="13" id="KW-0496">Mitochondrion</keyword>
<evidence type="ECO:0000256" key="13">
    <source>
        <dbReference type="ARBA" id="ARBA00023128"/>
    </source>
</evidence>
<evidence type="ECO:0000259" key="14">
    <source>
        <dbReference type="PROSITE" id="PS50255"/>
    </source>
</evidence>
<dbReference type="EC" id="1.8.3.1" evidence="7"/>
<evidence type="ECO:0000256" key="4">
    <source>
        <dbReference type="ARBA" id="ARBA00004678"/>
    </source>
</evidence>
<name>A0A7I4YPZ4_HAECO</name>
<evidence type="ECO:0000256" key="10">
    <source>
        <dbReference type="ARBA" id="ARBA00022723"/>
    </source>
</evidence>
<evidence type="ECO:0000256" key="7">
    <source>
        <dbReference type="ARBA" id="ARBA00012505"/>
    </source>
</evidence>
<dbReference type="GO" id="GO:0006790">
    <property type="term" value="P:sulfur compound metabolic process"/>
    <property type="evidence" value="ECO:0007669"/>
    <property type="project" value="UniProtKB-UniPathway"/>
</dbReference>
<dbReference type="GO" id="GO:0005758">
    <property type="term" value="C:mitochondrial intermembrane space"/>
    <property type="evidence" value="ECO:0007669"/>
    <property type="project" value="UniProtKB-SubCell"/>
</dbReference>
<comment type="cofactor">
    <cofactor evidence="2">
        <name>heme b</name>
        <dbReference type="ChEBI" id="CHEBI:60344"/>
    </cofactor>
</comment>
<keyword evidence="9" id="KW-0349">Heme</keyword>
<evidence type="ECO:0000256" key="3">
    <source>
        <dbReference type="ARBA" id="ARBA00004569"/>
    </source>
</evidence>
<dbReference type="InterPro" id="IPR000572">
    <property type="entry name" value="OxRdtase_Mopterin-bd_dom"/>
</dbReference>
<feature type="domain" description="Cytochrome b5 heme-binding" evidence="14">
    <location>
        <begin position="87"/>
        <end position="165"/>
    </location>
</feature>
<dbReference type="SUPFAM" id="SSF81296">
    <property type="entry name" value="E set domains"/>
    <property type="match status" value="1"/>
</dbReference>
<dbReference type="InterPro" id="IPR001199">
    <property type="entry name" value="Cyt_B5-like_heme/steroid-bd"/>
</dbReference>
<dbReference type="PRINTS" id="PR00363">
    <property type="entry name" value="CYTOCHROMEB5"/>
</dbReference>
<evidence type="ECO:0000256" key="9">
    <source>
        <dbReference type="ARBA" id="ARBA00022617"/>
    </source>
</evidence>
<dbReference type="WBParaSite" id="HCON_00119160-00001">
    <property type="protein sequence ID" value="HCON_00119160-00001"/>
    <property type="gene ID" value="HCON_00119160"/>
</dbReference>
<dbReference type="GO" id="GO:0008482">
    <property type="term" value="F:sulfite oxidase activity"/>
    <property type="evidence" value="ECO:0007669"/>
    <property type="project" value="UniProtKB-EC"/>
</dbReference>
<evidence type="ECO:0000256" key="12">
    <source>
        <dbReference type="ARBA" id="ARBA00023004"/>
    </source>
</evidence>
<dbReference type="SUPFAM" id="SSF55856">
    <property type="entry name" value="Cytochrome b5-like heme/steroid binding domain"/>
    <property type="match status" value="1"/>
</dbReference>
<comment type="cofactor">
    <cofactor evidence="1">
        <name>Mo-molybdopterin</name>
        <dbReference type="ChEBI" id="CHEBI:71302"/>
    </cofactor>
</comment>
<dbReference type="Pfam" id="PF00173">
    <property type="entry name" value="Cyt-b5"/>
    <property type="match status" value="1"/>
</dbReference>